<name>A0A3L6L955_9TRYP</name>
<protein>
    <submittedName>
        <fullName evidence="2">Uncharacterized protein</fullName>
    </submittedName>
</protein>
<accession>A0A3L6L955</accession>
<dbReference type="AlphaFoldDB" id="A0A3L6L955"/>
<gene>
    <name evidence="2" type="ORF">DPX39_040061200</name>
</gene>
<reference evidence="2 3" key="1">
    <citation type="submission" date="2018-09" db="EMBL/GenBank/DDBJ databases">
        <title>whole genome sequence of T. equiperdum IVM-t1 strain.</title>
        <authorList>
            <person name="Suganuma K."/>
        </authorList>
    </citation>
    <scope>NUCLEOTIDE SEQUENCE [LARGE SCALE GENOMIC DNA]</scope>
    <source>
        <strain evidence="2 3">IVM-t1</strain>
    </source>
</reference>
<organism evidence="2 3">
    <name type="scientific">Trypanosoma brucei equiperdum</name>
    <dbReference type="NCBI Taxonomy" id="630700"/>
    <lineage>
        <taxon>Eukaryota</taxon>
        <taxon>Discoba</taxon>
        <taxon>Euglenozoa</taxon>
        <taxon>Kinetoplastea</taxon>
        <taxon>Metakinetoplastina</taxon>
        <taxon>Trypanosomatida</taxon>
        <taxon>Trypanosomatidae</taxon>
        <taxon>Trypanosoma</taxon>
    </lineage>
</organism>
<feature type="compositionally biased region" description="Polar residues" evidence="1">
    <location>
        <begin position="163"/>
        <end position="174"/>
    </location>
</feature>
<sequence length="174" mass="19661">MVEKKQAKKQRIRMTNKAVEGLRFSTVRMPAKSEVQKQQTDISRLISDHEDRRSGDSTRENGEEGARGRSSGNGRTRQTGSAAFDPIPNDPMFFIVEKSKYWPPPSLEDLHKSVGIEMSGDGFDPYDRREDDEQARQARTKIVRGELNHPRGKPRKNTLVKLESSSGSDTDSDK</sequence>
<feature type="region of interest" description="Disordered" evidence="1">
    <location>
        <begin position="116"/>
        <end position="174"/>
    </location>
</feature>
<feature type="region of interest" description="Disordered" evidence="1">
    <location>
        <begin position="1"/>
        <end position="90"/>
    </location>
</feature>
<feature type="compositionally biased region" description="Basic residues" evidence="1">
    <location>
        <begin position="1"/>
        <end position="14"/>
    </location>
</feature>
<feature type="compositionally biased region" description="Polar residues" evidence="1">
    <location>
        <begin position="70"/>
        <end position="81"/>
    </location>
</feature>
<evidence type="ECO:0000313" key="3">
    <source>
        <dbReference type="Proteomes" id="UP000266743"/>
    </source>
</evidence>
<comment type="caution">
    <text evidence="2">The sequence shown here is derived from an EMBL/GenBank/DDBJ whole genome shotgun (WGS) entry which is preliminary data.</text>
</comment>
<feature type="compositionally biased region" description="Basic and acidic residues" evidence="1">
    <location>
        <begin position="125"/>
        <end position="136"/>
    </location>
</feature>
<evidence type="ECO:0000256" key="1">
    <source>
        <dbReference type="SAM" id="MobiDB-lite"/>
    </source>
</evidence>
<evidence type="ECO:0000313" key="2">
    <source>
        <dbReference type="EMBL" id="RHW73179.1"/>
    </source>
</evidence>
<dbReference type="Proteomes" id="UP000266743">
    <property type="component" value="Chromosome 4"/>
</dbReference>
<feature type="compositionally biased region" description="Basic and acidic residues" evidence="1">
    <location>
        <begin position="46"/>
        <end position="67"/>
    </location>
</feature>
<dbReference type="EMBL" id="QSBY01000004">
    <property type="protein sequence ID" value="RHW73179.1"/>
    <property type="molecule type" value="Genomic_DNA"/>
</dbReference>
<proteinExistence type="predicted"/>